<evidence type="ECO:0000256" key="4">
    <source>
        <dbReference type="ARBA" id="ARBA00023002"/>
    </source>
</evidence>
<keyword evidence="5" id="KW-1015">Disulfide bond</keyword>
<feature type="compositionally biased region" description="Pro residues" evidence="10">
    <location>
        <begin position="36"/>
        <end position="45"/>
    </location>
</feature>
<dbReference type="Proteomes" id="UP000818624">
    <property type="component" value="Chromosome 5"/>
</dbReference>
<evidence type="ECO:0000259" key="11">
    <source>
        <dbReference type="PROSITE" id="PS51352"/>
    </source>
</evidence>
<dbReference type="PANTHER" id="PTHR42801">
    <property type="entry name" value="THIOREDOXIN-DEPENDENT PEROXIDE REDUCTASE"/>
    <property type="match status" value="1"/>
</dbReference>
<dbReference type="InterPro" id="IPR013766">
    <property type="entry name" value="Thioredoxin_domain"/>
</dbReference>
<evidence type="ECO:0000313" key="13">
    <source>
        <dbReference type="Proteomes" id="UP000818624"/>
    </source>
</evidence>
<accession>A0ABY8EVT9</accession>
<dbReference type="InterPro" id="IPR000866">
    <property type="entry name" value="AhpC/TSA"/>
</dbReference>
<organism evidence="12 13">
    <name type="scientific">Malassezia furfur</name>
    <name type="common">Pityriasis versicolor infection agent</name>
    <name type="synonym">Pityrosporum furfur</name>
    <dbReference type="NCBI Taxonomy" id="55194"/>
    <lineage>
        <taxon>Eukaryota</taxon>
        <taxon>Fungi</taxon>
        <taxon>Dikarya</taxon>
        <taxon>Basidiomycota</taxon>
        <taxon>Ustilaginomycotina</taxon>
        <taxon>Malasseziomycetes</taxon>
        <taxon>Malasseziales</taxon>
        <taxon>Malasseziaceae</taxon>
        <taxon>Malassezia</taxon>
    </lineage>
</organism>
<keyword evidence="3" id="KW-0049">Antioxidant</keyword>
<keyword evidence="6" id="KW-0676">Redox-active center</keyword>
<evidence type="ECO:0000256" key="6">
    <source>
        <dbReference type="ARBA" id="ARBA00023284"/>
    </source>
</evidence>
<feature type="domain" description="Thioredoxin" evidence="11">
    <location>
        <begin position="72"/>
        <end position="183"/>
    </location>
</feature>
<evidence type="ECO:0000256" key="7">
    <source>
        <dbReference type="ARBA" id="ARBA00032824"/>
    </source>
</evidence>
<protein>
    <recommendedName>
        <fullName evidence="1">thioredoxin-dependent peroxiredoxin</fullName>
        <ecNumber evidence="1">1.11.1.24</ecNumber>
    </recommendedName>
    <alternativeName>
        <fullName evidence="7">Thioredoxin peroxidase</fullName>
    </alternativeName>
</protein>
<evidence type="ECO:0000256" key="1">
    <source>
        <dbReference type="ARBA" id="ARBA00013017"/>
    </source>
</evidence>
<dbReference type="InterPro" id="IPR036249">
    <property type="entry name" value="Thioredoxin-like_sf"/>
</dbReference>
<reference evidence="12 13" key="1">
    <citation type="journal article" date="2020" name="Elife">
        <title>Loss of centromere function drives karyotype evolution in closely related Malassezia species.</title>
        <authorList>
            <person name="Sankaranarayanan S.R."/>
            <person name="Ianiri G."/>
            <person name="Coelho M.A."/>
            <person name="Reza M.H."/>
            <person name="Thimmappa B.C."/>
            <person name="Ganguly P."/>
            <person name="Vadnala R.N."/>
            <person name="Sun S."/>
            <person name="Siddharthan R."/>
            <person name="Tellgren-Roth C."/>
            <person name="Dawson T.L."/>
            <person name="Heitman J."/>
            <person name="Sanyal K."/>
        </authorList>
    </citation>
    <scope>NUCLEOTIDE SEQUENCE [LARGE SCALE GENOMIC DNA]</scope>
    <source>
        <strain evidence="12">CBS14141</strain>
    </source>
</reference>
<dbReference type="EC" id="1.11.1.24" evidence="1"/>
<feature type="region of interest" description="Disordered" evidence="10">
    <location>
        <begin position="1"/>
        <end position="69"/>
    </location>
</feature>
<sequence>MSEGRRSQRLAKRAAPEPAAPPKRAKGEEKSGEPAPDAPAQPPADAPAKAAAKPAEARAKAAEAPAKAAGPLAVGAALPDVTLLDQDGEPVHVASLTNAVLFTYPRANTPGCTKQAQTYRDEYQRWTDAGFAVYGLSSDMPRAQKTWATKLGLAYRLLSDPERVLIAPLTGVASSTKRRYVAC</sequence>
<comment type="similarity">
    <text evidence="8">Belongs to the peroxiredoxin family. BCP/PrxQ subfamily.</text>
</comment>
<keyword evidence="4" id="KW-0560">Oxidoreductase</keyword>
<gene>
    <name evidence="12" type="primary">DOT5</name>
    <name evidence="12" type="ORF">GLX27_004219</name>
</gene>
<dbReference type="EMBL" id="CP046238">
    <property type="protein sequence ID" value="WFD49536.1"/>
    <property type="molecule type" value="Genomic_DNA"/>
</dbReference>
<dbReference type="CDD" id="cd03017">
    <property type="entry name" value="PRX_BCP"/>
    <property type="match status" value="1"/>
</dbReference>
<dbReference type="PROSITE" id="PS51352">
    <property type="entry name" value="THIOREDOXIN_2"/>
    <property type="match status" value="1"/>
</dbReference>
<dbReference type="PANTHER" id="PTHR42801:SF23">
    <property type="entry name" value="PEROXIREDOXIN DOT5"/>
    <property type="match status" value="1"/>
</dbReference>
<evidence type="ECO:0000313" key="12">
    <source>
        <dbReference type="EMBL" id="WFD49536.1"/>
    </source>
</evidence>
<evidence type="ECO:0000256" key="9">
    <source>
        <dbReference type="ARBA" id="ARBA00049091"/>
    </source>
</evidence>
<dbReference type="InterPro" id="IPR050924">
    <property type="entry name" value="Peroxiredoxin_BCP/PrxQ"/>
</dbReference>
<proteinExistence type="inferred from homology"/>
<comment type="catalytic activity">
    <reaction evidence="9">
        <text>a hydroperoxide + [thioredoxin]-dithiol = an alcohol + [thioredoxin]-disulfide + H2O</text>
        <dbReference type="Rhea" id="RHEA:62620"/>
        <dbReference type="Rhea" id="RHEA-COMP:10698"/>
        <dbReference type="Rhea" id="RHEA-COMP:10700"/>
        <dbReference type="ChEBI" id="CHEBI:15377"/>
        <dbReference type="ChEBI" id="CHEBI:29950"/>
        <dbReference type="ChEBI" id="CHEBI:30879"/>
        <dbReference type="ChEBI" id="CHEBI:35924"/>
        <dbReference type="ChEBI" id="CHEBI:50058"/>
        <dbReference type="EC" id="1.11.1.24"/>
    </reaction>
</comment>
<dbReference type="Gene3D" id="3.40.30.10">
    <property type="entry name" value="Glutaredoxin"/>
    <property type="match status" value="1"/>
</dbReference>
<evidence type="ECO:0000256" key="8">
    <source>
        <dbReference type="ARBA" id="ARBA00038489"/>
    </source>
</evidence>
<dbReference type="SUPFAM" id="SSF52833">
    <property type="entry name" value="Thioredoxin-like"/>
    <property type="match status" value="1"/>
</dbReference>
<evidence type="ECO:0000256" key="10">
    <source>
        <dbReference type="SAM" id="MobiDB-lite"/>
    </source>
</evidence>
<evidence type="ECO:0000256" key="5">
    <source>
        <dbReference type="ARBA" id="ARBA00023157"/>
    </source>
</evidence>
<keyword evidence="13" id="KW-1185">Reference proteome</keyword>
<keyword evidence="2 12" id="KW-0575">Peroxidase</keyword>
<dbReference type="GO" id="GO:0004601">
    <property type="term" value="F:peroxidase activity"/>
    <property type="evidence" value="ECO:0007669"/>
    <property type="project" value="UniProtKB-KW"/>
</dbReference>
<dbReference type="Pfam" id="PF00578">
    <property type="entry name" value="AhpC-TSA"/>
    <property type="match status" value="1"/>
</dbReference>
<name>A0ABY8EVT9_MALFU</name>
<evidence type="ECO:0000256" key="2">
    <source>
        <dbReference type="ARBA" id="ARBA00022559"/>
    </source>
</evidence>
<evidence type="ECO:0000256" key="3">
    <source>
        <dbReference type="ARBA" id="ARBA00022862"/>
    </source>
</evidence>